<name>A0A921GGM8_9ACTN</name>
<dbReference type="GO" id="GO:0046872">
    <property type="term" value="F:metal ion binding"/>
    <property type="evidence" value="ECO:0007669"/>
    <property type="project" value="UniProtKB-KW"/>
</dbReference>
<dbReference type="Gene3D" id="3.40.50.1220">
    <property type="entry name" value="TPP-binding domain"/>
    <property type="match status" value="1"/>
</dbReference>
<dbReference type="Proteomes" id="UP000697330">
    <property type="component" value="Unassembled WGS sequence"/>
</dbReference>
<dbReference type="AlphaFoldDB" id="A0A921GGM8"/>
<keyword evidence="2" id="KW-0479">Metal-binding</keyword>
<evidence type="ECO:0000313" key="5">
    <source>
        <dbReference type="Proteomes" id="UP000697330"/>
    </source>
</evidence>
<dbReference type="RefSeq" id="WP_274959380.1">
    <property type="nucleotide sequence ID" value="NZ_DYWQ01000115.1"/>
</dbReference>
<dbReference type="InterPro" id="IPR026590">
    <property type="entry name" value="Ssirtuin_cat_dom"/>
</dbReference>
<proteinExistence type="predicted"/>
<dbReference type="InterPro" id="IPR029035">
    <property type="entry name" value="DHS-like_NAD/FAD-binding_dom"/>
</dbReference>
<evidence type="ECO:0000256" key="2">
    <source>
        <dbReference type="PROSITE-ProRule" id="PRU00236"/>
    </source>
</evidence>
<comment type="caution">
    <text evidence="4">The sequence shown here is derived from an EMBL/GenBank/DDBJ whole genome shotgun (WGS) entry which is preliminary data.</text>
</comment>
<feature type="binding site" evidence="2">
    <location>
        <position position="85"/>
    </location>
    <ligand>
        <name>Zn(2+)</name>
        <dbReference type="ChEBI" id="CHEBI:29105"/>
    </ligand>
</feature>
<evidence type="ECO:0000256" key="1">
    <source>
        <dbReference type="ARBA" id="ARBA00023027"/>
    </source>
</evidence>
<dbReference type="PROSITE" id="PS50305">
    <property type="entry name" value="SIRTUIN"/>
    <property type="match status" value="1"/>
</dbReference>
<sequence length="241" mass="27227">MYSGGFHPFCSFEEHWAYWSRYIWCNRYVKAPGTAYDDLLSLVGDNDYFVLTTNVDHQFQLAGFDRRRLFYTQGDCGLQQCSQPCHKRTYDNEPLVRDMIEAQGWQISASGALTLPAGTRPAMDVPAELVPHCPVCGRPMAMNLRSDDAFVEDEGWHAAAARYQDFLRRHQRGRVLYLELGVGWNTPVIVKFPFWQAVEKNPRATYACVNLGEAVAPSAIERRSVLVDADIASALRALLAS</sequence>
<reference evidence="4" key="1">
    <citation type="journal article" date="2021" name="PeerJ">
        <title>Extensive microbial diversity within the chicken gut microbiome revealed by metagenomics and culture.</title>
        <authorList>
            <person name="Gilroy R."/>
            <person name="Ravi A."/>
            <person name="Getino M."/>
            <person name="Pursley I."/>
            <person name="Horton D.L."/>
            <person name="Alikhan N.F."/>
            <person name="Baker D."/>
            <person name="Gharbi K."/>
            <person name="Hall N."/>
            <person name="Watson M."/>
            <person name="Adriaenssens E.M."/>
            <person name="Foster-Nyarko E."/>
            <person name="Jarju S."/>
            <person name="Secka A."/>
            <person name="Antonio M."/>
            <person name="Oren A."/>
            <person name="Chaudhuri R.R."/>
            <person name="La Ragione R."/>
            <person name="Hildebrand F."/>
            <person name="Pallen M.J."/>
        </authorList>
    </citation>
    <scope>NUCLEOTIDE SEQUENCE</scope>
    <source>
        <strain evidence="4">CHK124-7917</strain>
    </source>
</reference>
<accession>A0A921GGM8</accession>
<evidence type="ECO:0000259" key="3">
    <source>
        <dbReference type="PROSITE" id="PS50305"/>
    </source>
</evidence>
<feature type="binding site" evidence="2">
    <location>
        <position position="81"/>
    </location>
    <ligand>
        <name>Zn(2+)</name>
        <dbReference type="ChEBI" id="CHEBI:29105"/>
    </ligand>
</feature>
<protein>
    <submittedName>
        <fullName evidence="4">Sir2 silent information regulator family NAD-dependent deacetylase</fullName>
    </submittedName>
</protein>
<evidence type="ECO:0000313" key="4">
    <source>
        <dbReference type="EMBL" id="HJF45661.1"/>
    </source>
</evidence>
<dbReference type="SUPFAM" id="SSF52467">
    <property type="entry name" value="DHS-like NAD/FAD-binding domain"/>
    <property type="match status" value="1"/>
</dbReference>
<comment type="caution">
    <text evidence="2">Lacks conserved residue(s) required for the propagation of feature annotation.</text>
</comment>
<reference evidence="4" key="2">
    <citation type="submission" date="2021-09" db="EMBL/GenBank/DDBJ databases">
        <authorList>
            <person name="Gilroy R."/>
        </authorList>
    </citation>
    <scope>NUCLEOTIDE SEQUENCE</scope>
    <source>
        <strain evidence="4">CHK124-7917</strain>
    </source>
</reference>
<keyword evidence="2" id="KW-0862">Zinc</keyword>
<organism evidence="4 5">
    <name type="scientific">Thermophilibacter provencensis</name>
    <dbReference type="NCBI Taxonomy" id="1852386"/>
    <lineage>
        <taxon>Bacteria</taxon>
        <taxon>Bacillati</taxon>
        <taxon>Actinomycetota</taxon>
        <taxon>Coriobacteriia</taxon>
        <taxon>Coriobacteriales</taxon>
        <taxon>Atopobiaceae</taxon>
        <taxon>Thermophilibacter</taxon>
    </lineage>
</organism>
<feature type="domain" description="Deacetylase sirtuin-type" evidence="3">
    <location>
        <begin position="1"/>
        <end position="241"/>
    </location>
</feature>
<feature type="binding site" evidence="2">
    <location>
        <position position="136"/>
    </location>
    <ligand>
        <name>Zn(2+)</name>
        <dbReference type="ChEBI" id="CHEBI:29105"/>
    </ligand>
</feature>
<dbReference type="EMBL" id="DYWQ01000115">
    <property type="protein sequence ID" value="HJF45661.1"/>
    <property type="molecule type" value="Genomic_DNA"/>
</dbReference>
<keyword evidence="1" id="KW-0520">NAD</keyword>
<gene>
    <name evidence="4" type="ORF">K8U72_07795</name>
</gene>
<feature type="binding site" evidence="2">
    <location>
        <position position="133"/>
    </location>
    <ligand>
        <name>Zn(2+)</name>
        <dbReference type="ChEBI" id="CHEBI:29105"/>
    </ligand>
</feature>